<dbReference type="SUPFAM" id="SSF158694">
    <property type="entry name" value="UraD-Like"/>
    <property type="match status" value="1"/>
</dbReference>
<dbReference type="InterPro" id="IPR018020">
    <property type="entry name" value="OHCU_decarboxylase"/>
</dbReference>
<feature type="domain" description="Oxo-4-hydroxy-4-carboxy-5-ureidoimidazoline decarboxylase" evidence="8">
    <location>
        <begin position="7"/>
        <end position="160"/>
    </location>
</feature>
<evidence type="ECO:0000256" key="5">
    <source>
        <dbReference type="ARBA" id="ARBA00022793"/>
    </source>
</evidence>
<dbReference type="Proteomes" id="UP000035265">
    <property type="component" value="Unassembled WGS sequence"/>
</dbReference>
<feature type="compositionally biased region" description="Polar residues" evidence="7">
    <location>
        <begin position="82"/>
        <end position="91"/>
    </location>
</feature>
<dbReference type="PANTHER" id="PTHR43466:SF1">
    <property type="entry name" value="2-OXO-4-HYDROXY-4-CARBOXY-5-UREIDOIMIDAZOLINE DECARBOXYLASE-RELATED"/>
    <property type="match status" value="1"/>
</dbReference>
<dbReference type="NCBIfam" id="NF010372">
    <property type="entry name" value="PRK13798.1"/>
    <property type="match status" value="1"/>
</dbReference>
<evidence type="ECO:0000259" key="8">
    <source>
        <dbReference type="Pfam" id="PF09349"/>
    </source>
</evidence>
<protein>
    <recommendedName>
        <fullName evidence="3">2-oxo-4-hydroxy-4-carboxy-5-ureidoimidazoline decarboxylase</fullName>
        <ecNumber evidence="3">4.1.1.97</ecNumber>
    </recommendedName>
</protein>
<dbReference type="STRING" id="264251.FB00_08755"/>
<dbReference type="EC" id="4.1.1.97" evidence="3"/>
<comment type="catalytic activity">
    <reaction evidence="1">
        <text>5-hydroxy-2-oxo-4-ureido-2,5-dihydro-1H-imidazole-5-carboxylate + H(+) = (S)-allantoin + CO2</text>
        <dbReference type="Rhea" id="RHEA:26301"/>
        <dbReference type="ChEBI" id="CHEBI:15378"/>
        <dbReference type="ChEBI" id="CHEBI:15678"/>
        <dbReference type="ChEBI" id="CHEBI:16526"/>
        <dbReference type="ChEBI" id="CHEBI:58639"/>
        <dbReference type="EC" id="4.1.1.97"/>
    </reaction>
</comment>
<dbReference type="EMBL" id="JNBQ01000007">
    <property type="protein sequence ID" value="KLN35005.1"/>
    <property type="molecule type" value="Genomic_DNA"/>
</dbReference>
<gene>
    <name evidence="9" type="ORF">FB00_08755</name>
</gene>
<keyword evidence="5" id="KW-0210">Decarboxylase</keyword>
<dbReference type="GO" id="GO:0051997">
    <property type="term" value="F:2-oxo-4-hydroxy-4-carboxy-5-ureidoimidazoline decarboxylase activity"/>
    <property type="evidence" value="ECO:0007669"/>
    <property type="project" value="UniProtKB-EC"/>
</dbReference>
<dbReference type="PANTHER" id="PTHR43466">
    <property type="entry name" value="2-OXO-4-HYDROXY-4-CARBOXY-5-UREIDOIMIDAZOLINE DECARBOXYLASE-RELATED"/>
    <property type="match status" value="1"/>
</dbReference>
<evidence type="ECO:0000313" key="10">
    <source>
        <dbReference type="Proteomes" id="UP000035265"/>
    </source>
</evidence>
<name>A0A0H2KNC3_9MICO</name>
<dbReference type="InterPro" id="IPR017595">
    <property type="entry name" value="OHCU_decarboxylase-2"/>
</dbReference>
<dbReference type="PATRIC" id="fig|264251.5.peg.1779"/>
<dbReference type="InterPro" id="IPR036778">
    <property type="entry name" value="OHCU_decarboxylase_sf"/>
</dbReference>
<evidence type="ECO:0000313" key="9">
    <source>
        <dbReference type="EMBL" id="KLN35005.1"/>
    </source>
</evidence>
<dbReference type="AlphaFoldDB" id="A0A0H2KNC3"/>
<evidence type="ECO:0000256" key="1">
    <source>
        <dbReference type="ARBA" id="ARBA00001163"/>
    </source>
</evidence>
<dbReference type="GO" id="GO:0019628">
    <property type="term" value="P:urate catabolic process"/>
    <property type="evidence" value="ECO:0007669"/>
    <property type="project" value="TreeGrafter"/>
</dbReference>
<sequence>MTLDEFNRLSPEEARDALLACAHVGRWADAVAAGRPYASVEDAADAALAAADPWTDAEVDSALSRHPRIGERAQGDAADASMSRSEQSGVDTSDDDIQRRLTEGNRAYEERFGHVFLIRAAGRSAEEILEQLTERLGNDADSERANAARNLREIAALRLKGMLTP</sequence>
<keyword evidence="10" id="KW-1185">Reference proteome</keyword>
<evidence type="ECO:0000256" key="6">
    <source>
        <dbReference type="ARBA" id="ARBA00023239"/>
    </source>
</evidence>
<reference evidence="9 10" key="1">
    <citation type="submission" date="2014-05" db="EMBL/GenBank/DDBJ databases">
        <title>Cellulosimicrobium funkei U11 genome.</title>
        <authorList>
            <person name="Hu C."/>
            <person name="Gong Y."/>
            <person name="Wan W."/>
            <person name="Jiang M."/>
        </authorList>
    </citation>
    <scope>NUCLEOTIDE SEQUENCE [LARGE SCALE GENOMIC DNA]</scope>
    <source>
        <strain evidence="9 10">U11</strain>
    </source>
</reference>
<evidence type="ECO:0000256" key="3">
    <source>
        <dbReference type="ARBA" id="ARBA00012257"/>
    </source>
</evidence>
<dbReference type="GO" id="GO:0006144">
    <property type="term" value="P:purine nucleobase metabolic process"/>
    <property type="evidence" value="ECO:0007669"/>
    <property type="project" value="UniProtKB-KW"/>
</dbReference>
<feature type="region of interest" description="Disordered" evidence="7">
    <location>
        <begin position="59"/>
        <end position="97"/>
    </location>
</feature>
<evidence type="ECO:0000256" key="7">
    <source>
        <dbReference type="SAM" id="MobiDB-lite"/>
    </source>
</evidence>
<dbReference type="Gene3D" id="1.10.3330.10">
    <property type="entry name" value="Oxo-4-hydroxy-4-carboxy-5-ureidoimidazoline decarboxylase"/>
    <property type="match status" value="1"/>
</dbReference>
<proteinExistence type="predicted"/>
<comment type="pathway">
    <text evidence="2">Purine metabolism; urate degradation; (S)-allantoin from urate: step 3/3.</text>
</comment>
<keyword evidence="4" id="KW-0659">Purine metabolism</keyword>
<accession>A0A0H2KNC3</accession>
<comment type="caution">
    <text evidence="9">The sequence shown here is derived from an EMBL/GenBank/DDBJ whole genome shotgun (WGS) entry which is preliminary data.</text>
</comment>
<dbReference type="Pfam" id="PF09349">
    <property type="entry name" value="OHCU_decarbox"/>
    <property type="match status" value="1"/>
</dbReference>
<dbReference type="NCBIfam" id="TIGR03180">
    <property type="entry name" value="UraD_2"/>
    <property type="match status" value="1"/>
</dbReference>
<dbReference type="RefSeq" id="WP_047232505.1">
    <property type="nucleotide sequence ID" value="NZ_JNBQ01000007.1"/>
</dbReference>
<evidence type="ECO:0000256" key="2">
    <source>
        <dbReference type="ARBA" id="ARBA00004754"/>
    </source>
</evidence>
<organism evidence="9 10">
    <name type="scientific">Cellulosimicrobium funkei</name>
    <dbReference type="NCBI Taxonomy" id="264251"/>
    <lineage>
        <taxon>Bacteria</taxon>
        <taxon>Bacillati</taxon>
        <taxon>Actinomycetota</taxon>
        <taxon>Actinomycetes</taxon>
        <taxon>Micrococcales</taxon>
        <taxon>Promicromonosporaceae</taxon>
        <taxon>Cellulosimicrobium</taxon>
    </lineage>
</organism>
<keyword evidence="6" id="KW-0456">Lyase</keyword>
<evidence type="ECO:0000256" key="4">
    <source>
        <dbReference type="ARBA" id="ARBA00022631"/>
    </source>
</evidence>